<gene>
    <name evidence="2" type="ORF">CEXT_217461</name>
</gene>
<evidence type="ECO:0000313" key="3">
    <source>
        <dbReference type="Proteomes" id="UP001054945"/>
    </source>
</evidence>
<dbReference type="AlphaFoldDB" id="A0AAV4XQ14"/>
<sequence length="51" mass="5861">QRTSEKDTSKQLLAQQSGTSSGDNGRKVKSRQRDCCTFEERNKKKSKNEEK</sequence>
<organism evidence="2 3">
    <name type="scientific">Caerostris extrusa</name>
    <name type="common">Bark spider</name>
    <name type="synonym">Caerostris bankana</name>
    <dbReference type="NCBI Taxonomy" id="172846"/>
    <lineage>
        <taxon>Eukaryota</taxon>
        <taxon>Metazoa</taxon>
        <taxon>Ecdysozoa</taxon>
        <taxon>Arthropoda</taxon>
        <taxon>Chelicerata</taxon>
        <taxon>Arachnida</taxon>
        <taxon>Araneae</taxon>
        <taxon>Araneomorphae</taxon>
        <taxon>Entelegynae</taxon>
        <taxon>Araneoidea</taxon>
        <taxon>Araneidae</taxon>
        <taxon>Caerostris</taxon>
    </lineage>
</organism>
<accession>A0AAV4XQ14</accession>
<protein>
    <submittedName>
        <fullName evidence="2">Uncharacterized protein</fullName>
    </submittedName>
</protein>
<name>A0AAV4XQ14_CAEEX</name>
<comment type="caution">
    <text evidence="2">The sequence shown here is derived from an EMBL/GenBank/DDBJ whole genome shotgun (WGS) entry which is preliminary data.</text>
</comment>
<evidence type="ECO:0000313" key="2">
    <source>
        <dbReference type="EMBL" id="GIY96763.1"/>
    </source>
</evidence>
<feature type="region of interest" description="Disordered" evidence="1">
    <location>
        <begin position="1"/>
        <end position="51"/>
    </location>
</feature>
<proteinExistence type="predicted"/>
<keyword evidence="3" id="KW-1185">Reference proteome</keyword>
<feature type="compositionally biased region" description="Polar residues" evidence="1">
    <location>
        <begin position="10"/>
        <end position="23"/>
    </location>
</feature>
<feature type="non-terminal residue" evidence="2">
    <location>
        <position position="1"/>
    </location>
</feature>
<dbReference type="EMBL" id="BPLR01000698">
    <property type="protein sequence ID" value="GIY96763.1"/>
    <property type="molecule type" value="Genomic_DNA"/>
</dbReference>
<evidence type="ECO:0000256" key="1">
    <source>
        <dbReference type="SAM" id="MobiDB-lite"/>
    </source>
</evidence>
<feature type="compositionally biased region" description="Basic and acidic residues" evidence="1">
    <location>
        <begin position="31"/>
        <end position="51"/>
    </location>
</feature>
<dbReference type="Proteomes" id="UP001054945">
    <property type="component" value="Unassembled WGS sequence"/>
</dbReference>
<reference evidence="2 3" key="1">
    <citation type="submission" date="2021-06" db="EMBL/GenBank/DDBJ databases">
        <title>Caerostris extrusa draft genome.</title>
        <authorList>
            <person name="Kono N."/>
            <person name="Arakawa K."/>
        </authorList>
    </citation>
    <scope>NUCLEOTIDE SEQUENCE [LARGE SCALE GENOMIC DNA]</scope>
</reference>